<keyword evidence="1" id="KW-1133">Transmembrane helix</keyword>
<comment type="caution">
    <text evidence="2">The sequence shown here is derived from an EMBL/GenBank/DDBJ whole genome shotgun (WGS) entry which is preliminary data.</text>
</comment>
<dbReference type="EMBL" id="CAJJDM010000057">
    <property type="protein sequence ID" value="CAD8076329.1"/>
    <property type="molecule type" value="Genomic_DNA"/>
</dbReference>
<proteinExistence type="predicted"/>
<dbReference type="Proteomes" id="UP000688137">
    <property type="component" value="Unassembled WGS sequence"/>
</dbReference>
<organism evidence="2 3">
    <name type="scientific">Paramecium primaurelia</name>
    <dbReference type="NCBI Taxonomy" id="5886"/>
    <lineage>
        <taxon>Eukaryota</taxon>
        <taxon>Sar</taxon>
        <taxon>Alveolata</taxon>
        <taxon>Ciliophora</taxon>
        <taxon>Intramacronucleata</taxon>
        <taxon>Oligohymenophorea</taxon>
        <taxon>Peniculida</taxon>
        <taxon>Parameciidae</taxon>
        <taxon>Paramecium</taxon>
    </lineage>
</organism>
<evidence type="ECO:0000256" key="1">
    <source>
        <dbReference type="SAM" id="Phobius"/>
    </source>
</evidence>
<reference evidence="2" key="1">
    <citation type="submission" date="2021-01" db="EMBL/GenBank/DDBJ databases">
        <authorList>
            <consortium name="Genoscope - CEA"/>
            <person name="William W."/>
        </authorList>
    </citation>
    <scope>NUCLEOTIDE SEQUENCE</scope>
</reference>
<evidence type="ECO:0000313" key="3">
    <source>
        <dbReference type="Proteomes" id="UP000688137"/>
    </source>
</evidence>
<dbReference type="AlphaFoldDB" id="A0A8S1M981"/>
<feature type="transmembrane region" description="Helical" evidence="1">
    <location>
        <begin position="42"/>
        <end position="64"/>
    </location>
</feature>
<keyword evidence="3" id="KW-1185">Reference proteome</keyword>
<keyword evidence="1" id="KW-0472">Membrane</keyword>
<name>A0A8S1M981_PARPR</name>
<accession>A0A8S1M981</accession>
<sequence>MEDLFMLINKYQSHLNQPEGAYYQIIEKDNHQDNRKLNPIKIMIVVFLQIYLYSLFTNTFQMIYTLNKKNLNLNQISNKHLMLTLINK</sequence>
<protein>
    <recommendedName>
        <fullName evidence="4">Transmembrane protein</fullName>
    </recommendedName>
</protein>
<keyword evidence="1" id="KW-0812">Transmembrane</keyword>
<gene>
    <name evidence="2" type="ORF">PPRIM_AZ9-3.1.T0560052</name>
</gene>
<evidence type="ECO:0008006" key="4">
    <source>
        <dbReference type="Google" id="ProtNLM"/>
    </source>
</evidence>
<evidence type="ECO:0000313" key="2">
    <source>
        <dbReference type="EMBL" id="CAD8076329.1"/>
    </source>
</evidence>